<feature type="compositionally biased region" description="Polar residues" evidence="1">
    <location>
        <begin position="128"/>
        <end position="143"/>
    </location>
</feature>
<organism evidence="3 4">
    <name type="scientific">Piptocephalis cylindrospora</name>
    <dbReference type="NCBI Taxonomy" id="1907219"/>
    <lineage>
        <taxon>Eukaryota</taxon>
        <taxon>Fungi</taxon>
        <taxon>Fungi incertae sedis</taxon>
        <taxon>Zoopagomycota</taxon>
        <taxon>Zoopagomycotina</taxon>
        <taxon>Zoopagomycetes</taxon>
        <taxon>Zoopagales</taxon>
        <taxon>Piptocephalidaceae</taxon>
        <taxon>Piptocephalis</taxon>
    </lineage>
</organism>
<evidence type="ECO:0000256" key="1">
    <source>
        <dbReference type="SAM" id="MobiDB-lite"/>
    </source>
</evidence>
<feature type="region of interest" description="Disordered" evidence="1">
    <location>
        <begin position="324"/>
        <end position="344"/>
    </location>
</feature>
<dbReference type="AlphaFoldDB" id="A0A4P9Y6H5"/>
<feature type="signal peptide" evidence="2">
    <location>
        <begin position="1"/>
        <end position="25"/>
    </location>
</feature>
<reference evidence="4" key="1">
    <citation type="journal article" date="2018" name="Nat. Microbiol.">
        <title>Leveraging single-cell genomics to expand the fungal tree of life.</title>
        <authorList>
            <person name="Ahrendt S.R."/>
            <person name="Quandt C.A."/>
            <person name="Ciobanu D."/>
            <person name="Clum A."/>
            <person name="Salamov A."/>
            <person name="Andreopoulos B."/>
            <person name="Cheng J.F."/>
            <person name="Woyke T."/>
            <person name="Pelin A."/>
            <person name="Henrissat B."/>
            <person name="Reynolds N.K."/>
            <person name="Benny G.L."/>
            <person name="Smith M.E."/>
            <person name="James T.Y."/>
            <person name="Grigoriev I.V."/>
        </authorList>
    </citation>
    <scope>NUCLEOTIDE SEQUENCE [LARGE SCALE GENOMIC DNA]</scope>
</reference>
<feature type="chain" id="PRO_5020356049" evidence="2">
    <location>
        <begin position="26"/>
        <end position="718"/>
    </location>
</feature>
<keyword evidence="4" id="KW-1185">Reference proteome</keyword>
<proteinExistence type="predicted"/>
<feature type="compositionally biased region" description="Low complexity" evidence="1">
    <location>
        <begin position="324"/>
        <end position="343"/>
    </location>
</feature>
<sequence>MMFLSNLPIYSILFLSLHSLVAVQGLPSSSGSPSHNSAQNDGFKKYNMARWSNAGLKEVNAEPDEPSVSTFHPHKFPELTRKLPGSRILDDQHAGDGMPLPERTVSMRRISSQHHDQRYSPYDHSAKSRPSSRSPDQYQSLSPPDSPAPFRNQVESSTNPQGKRHSSRQRTFSNSDSFRPVRSPDPSQIQGNPRSRHSSVTGTPYHPQSSLFRLRGILHTLEMGGDIHGRLAGLFDQESAKKAPSWCTLGDSHSHRPENFILIKSIPDSYLNPLINSACNYLKPRHNSQDTVDAMKGIMRLQHDLILARASLIINLVYSVSNGQQHSGSPPSSPTPGMLSTGSASPSNVDRLIMRLAYAEAQVLFPTAFISLQAQWLLESIGTGADTTEWRQKRSSDDTWKEFMENHYSLLDKLNKKIGKNPMVIWSPKRKGSGRSATLDELKAGWKALVTYLTKMCSILAYANTPMDGSSSAPKVQWVGALSSMLDQRGQDILKTLRSPDSVETEKLQQDLAELALPLTDLLFTEYNSWRWSAFKGSERQSFNTKSILQDVENNAHPFGVGQEPSVAPLLATLDSTLKMSRDRTTGQASIFNPYVYPEYPRGRGGNNIEAPSKLQNSLKAASPSTTLDPMTHVITSSAIAPWLVLYFQTTYKLKKSPTDDSSVKALFLIEDLKSILKNLSNSFLEGYVKQGMPEVLDINMRCLYERTTTELKMLFLK</sequence>
<evidence type="ECO:0000313" key="4">
    <source>
        <dbReference type="Proteomes" id="UP000267251"/>
    </source>
</evidence>
<evidence type="ECO:0000313" key="3">
    <source>
        <dbReference type="EMBL" id="RKP14615.1"/>
    </source>
</evidence>
<feature type="compositionally biased region" description="Polar residues" evidence="1">
    <location>
        <begin position="185"/>
        <end position="207"/>
    </location>
</feature>
<evidence type="ECO:0000256" key="2">
    <source>
        <dbReference type="SAM" id="SignalP"/>
    </source>
</evidence>
<gene>
    <name evidence="3" type="ORF">BJ684DRAFT_15071</name>
</gene>
<accession>A0A4P9Y6H5</accession>
<feature type="region of interest" description="Disordered" evidence="1">
    <location>
        <begin position="60"/>
        <end position="207"/>
    </location>
</feature>
<name>A0A4P9Y6H5_9FUNG</name>
<keyword evidence="2" id="KW-0732">Signal</keyword>
<protein>
    <submittedName>
        <fullName evidence="3">Uncharacterized protein</fullName>
    </submittedName>
</protein>
<dbReference type="EMBL" id="KZ987812">
    <property type="protein sequence ID" value="RKP14615.1"/>
    <property type="molecule type" value="Genomic_DNA"/>
</dbReference>
<dbReference type="Proteomes" id="UP000267251">
    <property type="component" value="Unassembled WGS sequence"/>
</dbReference>